<reference evidence="1 2" key="1">
    <citation type="submission" date="2020-01" db="EMBL/GenBank/DDBJ databases">
        <authorList>
            <person name="Rodrigo-Torres L."/>
            <person name="Arahal R. D."/>
            <person name="Lucena T."/>
        </authorList>
    </citation>
    <scope>NUCLEOTIDE SEQUENCE [LARGE SCALE GENOMIC DNA]</scope>
    <source>
        <strain evidence="1 2">CECT 9293</strain>
    </source>
</reference>
<protein>
    <submittedName>
        <fullName evidence="1">Uncharacterized protein</fullName>
    </submittedName>
</protein>
<organism evidence="1 2">
    <name type="scientific">Chryseobacterium potabilaquae</name>
    <dbReference type="NCBI Taxonomy" id="2675057"/>
    <lineage>
        <taxon>Bacteria</taxon>
        <taxon>Pseudomonadati</taxon>
        <taxon>Bacteroidota</taxon>
        <taxon>Flavobacteriia</taxon>
        <taxon>Flavobacteriales</taxon>
        <taxon>Weeksellaceae</taxon>
        <taxon>Chryseobacterium group</taxon>
        <taxon>Chryseobacterium</taxon>
    </lineage>
</organism>
<keyword evidence="2" id="KW-1185">Reference proteome</keyword>
<gene>
    <name evidence="1" type="ORF">CHRY9293_03690</name>
</gene>
<dbReference type="Proteomes" id="UP000445144">
    <property type="component" value="Unassembled WGS sequence"/>
</dbReference>
<evidence type="ECO:0000313" key="1">
    <source>
        <dbReference type="EMBL" id="CAA7197617.1"/>
    </source>
</evidence>
<dbReference type="EMBL" id="CACVBR010000081">
    <property type="protein sequence ID" value="CAA7197617.1"/>
    <property type="molecule type" value="Genomic_DNA"/>
</dbReference>
<proteinExistence type="predicted"/>
<sequence length="40" mass="4551">MMNPINLLNPKDFAKLPSVYSSFDRIMILIPISSSFYSLS</sequence>
<name>A0A6N4XG29_9FLAO</name>
<dbReference type="AlphaFoldDB" id="A0A6N4XG29"/>
<evidence type="ECO:0000313" key="2">
    <source>
        <dbReference type="Proteomes" id="UP000445144"/>
    </source>
</evidence>
<accession>A0A6N4XG29</accession>